<name>A0A420EJ53_9SPHN</name>
<dbReference type="InterPro" id="IPR006694">
    <property type="entry name" value="Fatty_acid_hydroxylase"/>
</dbReference>
<evidence type="ECO:0000259" key="6">
    <source>
        <dbReference type="Pfam" id="PF04116"/>
    </source>
</evidence>
<evidence type="ECO:0000256" key="4">
    <source>
        <dbReference type="ARBA" id="ARBA00023136"/>
    </source>
</evidence>
<keyword evidence="8" id="KW-1185">Reference proteome</keyword>
<accession>A0A420EJ53</accession>
<dbReference type="GO" id="GO:0016020">
    <property type="term" value="C:membrane"/>
    <property type="evidence" value="ECO:0007669"/>
    <property type="project" value="UniProtKB-SubCell"/>
</dbReference>
<dbReference type="Pfam" id="PF04116">
    <property type="entry name" value="FA_hydroxylase"/>
    <property type="match status" value="1"/>
</dbReference>
<reference evidence="7 8" key="1">
    <citation type="submission" date="2018-09" db="EMBL/GenBank/DDBJ databases">
        <title>Altererythrobacter spongiae sp. nov., isolated from a marine sponge.</title>
        <authorList>
            <person name="Zhuang L."/>
            <person name="Luo L."/>
        </authorList>
    </citation>
    <scope>NUCLEOTIDE SEQUENCE [LARGE SCALE GENOMIC DNA]</scope>
    <source>
        <strain evidence="7 8">HN-Y73</strain>
    </source>
</reference>
<keyword evidence="4 5" id="KW-0472">Membrane</keyword>
<feature type="domain" description="Fatty acid hydroxylase" evidence="6">
    <location>
        <begin position="113"/>
        <end position="246"/>
    </location>
</feature>
<feature type="transmembrane region" description="Helical" evidence="5">
    <location>
        <begin position="108"/>
        <end position="129"/>
    </location>
</feature>
<gene>
    <name evidence="7" type="ORF">D6851_11245</name>
</gene>
<evidence type="ECO:0000256" key="1">
    <source>
        <dbReference type="ARBA" id="ARBA00004370"/>
    </source>
</evidence>
<dbReference type="AlphaFoldDB" id="A0A420EJ53"/>
<sequence>MEAPVVVFRYLYAPLYFFGFVGGATAIVSSDSSPAWLLVLVIAAIGTSLAAEHIAPFENQWNSRHGDDGRDVLHALVNEGSLVAMVLLLPLIASLVPWESAWPTTLPLWADAAIAIVLLDLGITLAHFASHRVSFLWRFHAVHHSVRRMYGFNGLLKHPVHQFIEVSAGALPWLLLGIPLDVAAVASFAVLIQLQLQHSNVDMRVGPLAYVWAVAPVHRHHHLASQTDGDVNFGLFLTLWDVLLGTARFGSSQHIRAGAIGLAGIEDYPDAYLAQLAEPFRKQAQSLPELGPQSERQA</sequence>
<evidence type="ECO:0000256" key="3">
    <source>
        <dbReference type="ARBA" id="ARBA00022989"/>
    </source>
</evidence>
<evidence type="ECO:0000313" key="8">
    <source>
        <dbReference type="Proteomes" id="UP000284395"/>
    </source>
</evidence>
<evidence type="ECO:0000256" key="2">
    <source>
        <dbReference type="ARBA" id="ARBA00022692"/>
    </source>
</evidence>
<feature type="transmembrane region" description="Helical" evidence="5">
    <location>
        <begin position="6"/>
        <end position="28"/>
    </location>
</feature>
<evidence type="ECO:0000256" key="5">
    <source>
        <dbReference type="SAM" id="Phobius"/>
    </source>
</evidence>
<comment type="subcellular location">
    <subcellularLocation>
        <location evidence="1">Membrane</location>
    </subcellularLocation>
</comment>
<organism evidence="7 8">
    <name type="scientific">Altericroceibacterium spongiae</name>
    <dbReference type="NCBI Taxonomy" id="2320269"/>
    <lineage>
        <taxon>Bacteria</taxon>
        <taxon>Pseudomonadati</taxon>
        <taxon>Pseudomonadota</taxon>
        <taxon>Alphaproteobacteria</taxon>
        <taxon>Sphingomonadales</taxon>
        <taxon>Erythrobacteraceae</taxon>
        <taxon>Altericroceibacterium</taxon>
    </lineage>
</organism>
<dbReference type="GO" id="GO:0005506">
    <property type="term" value="F:iron ion binding"/>
    <property type="evidence" value="ECO:0007669"/>
    <property type="project" value="InterPro"/>
</dbReference>
<dbReference type="EMBL" id="RAPF01000005">
    <property type="protein sequence ID" value="RKF20694.1"/>
    <property type="molecule type" value="Genomic_DNA"/>
</dbReference>
<protein>
    <submittedName>
        <fullName evidence="7">Sterol desaturase family protein</fullName>
    </submittedName>
</protein>
<proteinExistence type="predicted"/>
<comment type="caution">
    <text evidence="7">The sequence shown here is derived from an EMBL/GenBank/DDBJ whole genome shotgun (WGS) entry which is preliminary data.</text>
</comment>
<dbReference type="Proteomes" id="UP000284395">
    <property type="component" value="Unassembled WGS sequence"/>
</dbReference>
<dbReference type="GO" id="GO:0008610">
    <property type="term" value="P:lipid biosynthetic process"/>
    <property type="evidence" value="ECO:0007669"/>
    <property type="project" value="InterPro"/>
</dbReference>
<feature type="transmembrane region" description="Helical" evidence="5">
    <location>
        <begin position="75"/>
        <end position="96"/>
    </location>
</feature>
<dbReference type="GO" id="GO:0016491">
    <property type="term" value="F:oxidoreductase activity"/>
    <property type="evidence" value="ECO:0007669"/>
    <property type="project" value="InterPro"/>
</dbReference>
<evidence type="ECO:0000313" key="7">
    <source>
        <dbReference type="EMBL" id="RKF20694.1"/>
    </source>
</evidence>
<feature type="transmembrane region" description="Helical" evidence="5">
    <location>
        <begin position="35"/>
        <end position="55"/>
    </location>
</feature>
<dbReference type="PANTHER" id="PTHR11863">
    <property type="entry name" value="STEROL DESATURASE"/>
    <property type="match status" value="1"/>
</dbReference>
<keyword evidence="2 5" id="KW-0812">Transmembrane</keyword>
<dbReference type="InterPro" id="IPR050307">
    <property type="entry name" value="Sterol_Desaturase_Related"/>
</dbReference>
<keyword evidence="3 5" id="KW-1133">Transmembrane helix</keyword>
<dbReference type="OrthoDB" id="9770329at2"/>